<dbReference type="PROSITE" id="PS51683">
    <property type="entry name" value="SAM_OMT_II"/>
    <property type="match status" value="1"/>
</dbReference>
<dbReference type="Pfam" id="PF00891">
    <property type="entry name" value="Methyltransf_2"/>
    <property type="match status" value="1"/>
</dbReference>
<evidence type="ECO:0000313" key="6">
    <source>
        <dbReference type="Proteomes" id="UP000294847"/>
    </source>
</evidence>
<evidence type="ECO:0000256" key="1">
    <source>
        <dbReference type="ARBA" id="ARBA00022603"/>
    </source>
</evidence>
<protein>
    <recommendedName>
        <fullName evidence="4">O-methyltransferase C-terminal domain-containing protein</fullName>
    </recommendedName>
</protein>
<dbReference type="PANTHER" id="PTHR43712">
    <property type="entry name" value="PUTATIVE (AFU_ORTHOLOGUE AFUA_4G14580)-RELATED"/>
    <property type="match status" value="1"/>
</dbReference>
<dbReference type="GO" id="GO:0008171">
    <property type="term" value="F:O-methyltransferase activity"/>
    <property type="evidence" value="ECO:0007669"/>
    <property type="project" value="InterPro"/>
</dbReference>
<name>A0A4P7NM32_PYROR</name>
<dbReference type="Proteomes" id="UP000294847">
    <property type="component" value="Chromosome 5"/>
</dbReference>
<dbReference type="Gene3D" id="1.10.10.10">
    <property type="entry name" value="Winged helix-like DNA-binding domain superfamily/Winged helix DNA-binding domain"/>
    <property type="match status" value="1"/>
</dbReference>
<organism evidence="5 6">
    <name type="scientific">Pyricularia oryzae</name>
    <name type="common">Rice blast fungus</name>
    <name type="synonym">Magnaporthe oryzae</name>
    <dbReference type="NCBI Taxonomy" id="318829"/>
    <lineage>
        <taxon>Eukaryota</taxon>
        <taxon>Fungi</taxon>
        <taxon>Dikarya</taxon>
        <taxon>Ascomycota</taxon>
        <taxon>Pezizomycotina</taxon>
        <taxon>Sordariomycetes</taxon>
        <taxon>Sordariomycetidae</taxon>
        <taxon>Magnaporthales</taxon>
        <taxon>Pyriculariaceae</taxon>
        <taxon>Pyricularia</taxon>
    </lineage>
</organism>
<dbReference type="EMBL" id="CP034208">
    <property type="protein sequence ID" value="QBZ63119.1"/>
    <property type="molecule type" value="Genomic_DNA"/>
</dbReference>
<proteinExistence type="predicted"/>
<evidence type="ECO:0000256" key="2">
    <source>
        <dbReference type="ARBA" id="ARBA00022679"/>
    </source>
</evidence>
<feature type="domain" description="O-methyltransferase C-terminal" evidence="4">
    <location>
        <begin position="225"/>
        <end position="378"/>
    </location>
</feature>
<gene>
    <name evidence="5" type="ORF">PoMZ_12013</name>
</gene>
<dbReference type="InterPro" id="IPR029063">
    <property type="entry name" value="SAM-dependent_MTases_sf"/>
</dbReference>
<keyword evidence="3" id="KW-0949">S-adenosyl-L-methionine</keyword>
<dbReference type="AlphaFoldDB" id="A0A4P7NM32"/>
<sequence>MALTPMVEELLAYTRKYDAFVANGKQFPSSREEDEDYVNTRQAIIDGSLRLRMAAMTVDQCLHQYLTKAYDVAVMRALTDLNLAPHVPDEGITFADLSRTVGIHERALAKIVRTAICQGVYCEPEPGLVKHTQVSKLFALPGIQSLCRFTIETVLPSMEKLVEASRGWKGDQDPPQSAFDLAHNKDGSMTNFPDEACFKAIMSPADAKGLASYPLWQELDKPGAVFVDVGGNHGYGSLAIAKATKHLRFVVEDMPALVERAQSQESQPGGVLADGDAGHRIELKAYDMFSGPQPVRQADVYFFRAVFHNWSDVKCKDILQNLMPALKAGSRIIICDMVLPERCEVADEQHYSRISDLTMFALHNACERSAQEWKALFTTVDPRFCIKEMYPVWPGSYQKFIHVTLES</sequence>
<keyword evidence="1" id="KW-0489">Methyltransferase</keyword>
<evidence type="ECO:0000256" key="3">
    <source>
        <dbReference type="ARBA" id="ARBA00022691"/>
    </source>
</evidence>
<keyword evidence="2" id="KW-0808">Transferase</keyword>
<dbReference type="GO" id="GO:0032259">
    <property type="term" value="P:methylation"/>
    <property type="evidence" value="ECO:0007669"/>
    <property type="project" value="UniProtKB-KW"/>
</dbReference>
<evidence type="ECO:0000259" key="4">
    <source>
        <dbReference type="Pfam" id="PF00891"/>
    </source>
</evidence>
<dbReference type="Gene3D" id="3.40.50.150">
    <property type="entry name" value="Vaccinia Virus protein VP39"/>
    <property type="match status" value="1"/>
</dbReference>
<evidence type="ECO:0000313" key="5">
    <source>
        <dbReference type="EMBL" id="QBZ63119.1"/>
    </source>
</evidence>
<dbReference type="SUPFAM" id="SSF46785">
    <property type="entry name" value="Winged helix' DNA-binding domain"/>
    <property type="match status" value="1"/>
</dbReference>
<accession>A0A4P7NM32</accession>
<dbReference type="SUPFAM" id="SSF53335">
    <property type="entry name" value="S-adenosyl-L-methionine-dependent methyltransferases"/>
    <property type="match status" value="1"/>
</dbReference>
<dbReference type="InterPro" id="IPR001077">
    <property type="entry name" value="COMT_C"/>
</dbReference>
<dbReference type="InterPro" id="IPR036390">
    <property type="entry name" value="WH_DNA-bd_sf"/>
</dbReference>
<dbReference type="InterPro" id="IPR016461">
    <property type="entry name" value="COMT-like"/>
</dbReference>
<dbReference type="PANTHER" id="PTHR43712:SF12">
    <property type="entry name" value="STERIGMATOCYSTIN 8-O-METHYLTRANSFERASE"/>
    <property type="match status" value="1"/>
</dbReference>
<dbReference type="InterPro" id="IPR036388">
    <property type="entry name" value="WH-like_DNA-bd_sf"/>
</dbReference>
<reference evidence="5 6" key="1">
    <citation type="journal article" date="2019" name="Mol. Biol. Evol.">
        <title>Blast fungal genomes show frequent chromosomal changes, gene gains and losses, and effector gene turnover.</title>
        <authorList>
            <person name="Gomez Luciano L.B."/>
            <person name="Jason Tsai I."/>
            <person name="Chuma I."/>
            <person name="Tosa Y."/>
            <person name="Chen Y.H."/>
            <person name="Li J.Y."/>
            <person name="Li M.Y."/>
            <person name="Jade Lu M.Y."/>
            <person name="Nakayashiki H."/>
            <person name="Li W.H."/>
        </authorList>
    </citation>
    <scope>NUCLEOTIDE SEQUENCE [LARGE SCALE GENOMIC DNA]</scope>
    <source>
        <strain evidence="5">MZ5-1-6</strain>
    </source>
</reference>